<feature type="transmembrane region" description="Helical" evidence="7">
    <location>
        <begin position="88"/>
        <end position="109"/>
    </location>
</feature>
<keyword evidence="11" id="KW-1185">Reference proteome</keyword>
<organism evidence="10 11">
    <name type="scientific">Plantactinospora soyae</name>
    <dbReference type="NCBI Taxonomy" id="1544732"/>
    <lineage>
        <taxon>Bacteria</taxon>
        <taxon>Bacillati</taxon>
        <taxon>Actinomycetota</taxon>
        <taxon>Actinomycetes</taxon>
        <taxon>Micromonosporales</taxon>
        <taxon>Micromonosporaceae</taxon>
        <taxon>Plantactinospora</taxon>
    </lineage>
</organism>
<dbReference type="Proteomes" id="UP000649753">
    <property type="component" value="Unassembled WGS sequence"/>
</dbReference>
<dbReference type="SUPFAM" id="SSF161098">
    <property type="entry name" value="MetI-like"/>
    <property type="match status" value="1"/>
</dbReference>
<keyword evidence="5 7" id="KW-1133">Transmembrane helix</keyword>
<name>A0A927MAI4_9ACTN</name>
<dbReference type="AlphaFoldDB" id="A0A927MAI4"/>
<dbReference type="PANTHER" id="PTHR30193:SF41">
    <property type="entry name" value="DIACETYLCHITOBIOSE UPTAKE SYSTEM PERMEASE PROTEIN NGCF"/>
    <property type="match status" value="1"/>
</dbReference>
<sequence>MTTAPDPAPSEPSPAAVPPRPARRRRRSRVPTAALLVAPSVVFLAALFLWPIAVGVGQAFTGADGPTLAHLRRMVDDPYFWTATRNTALLIVVLIPLQFAFALTMALLLRERPRLSSFYFYVWCVPLAISDLAAGLVWLSIFADRGYLNSTLAWLGLGDGFAWLSYDNQTTMFVAVLLAELWRATSLVLVIVVAGLQNIPRDYDEAAAVFGATYWQRLRYVILPQLRPSLQVALILRTILGLQTFAVAQALTGRSFPLLVGETYQWYVTLQNEHVSAAIALVILLMSLGTAVVYLRVLRDPSTGGVR</sequence>
<feature type="region of interest" description="Disordered" evidence="8">
    <location>
        <begin position="1"/>
        <end position="25"/>
    </location>
</feature>
<evidence type="ECO:0000256" key="7">
    <source>
        <dbReference type="RuleBase" id="RU363032"/>
    </source>
</evidence>
<keyword evidence="2 7" id="KW-0813">Transport</keyword>
<evidence type="ECO:0000256" key="2">
    <source>
        <dbReference type="ARBA" id="ARBA00022448"/>
    </source>
</evidence>
<dbReference type="Gene3D" id="1.10.3720.10">
    <property type="entry name" value="MetI-like"/>
    <property type="match status" value="1"/>
</dbReference>
<accession>A0A927MAI4</accession>
<feature type="transmembrane region" description="Helical" evidence="7">
    <location>
        <begin position="33"/>
        <end position="53"/>
    </location>
</feature>
<dbReference type="CDD" id="cd06261">
    <property type="entry name" value="TM_PBP2"/>
    <property type="match status" value="1"/>
</dbReference>
<feature type="compositionally biased region" description="Pro residues" evidence="8">
    <location>
        <begin position="1"/>
        <end position="20"/>
    </location>
</feature>
<feature type="transmembrane region" description="Helical" evidence="7">
    <location>
        <begin position="275"/>
        <end position="297"/>
    </location>
</feature>
<evidence type="ECO:0000256" key="6">
    <source>
        <dbReference type="ARBA" id="ARBA00023136"/>
    </source>
</evidence>
<evidence type="ECO:0000256" key="1">
    <source>
        <dbReference type="ARBA" id="ARBA00004651"/>
    </source>
</evidence>
<dbReference type="GO" id="GO:0005886">
    <property type="term" value="C:plasma membrane"/>
    <property type="evidence" value="ECO:0007669"/>
    <property type="project" value="UniProtKB-SubCell"/>
</dbReference>
<protein>
    <submittedName>
        <fullName evidence="10">Multiple sugar transport system permease protein</fullName>
    </submittedName>
</protein>
<dbReference type="RefSeq" id="WP_318783456.1">
    <property type="nucleotide sequence ID" value="NZ_JADBEB010000001.1"/>
</dbReference>
<evidence type="ECO:0000259" key="9">
    <source>
        <dbReference type="PROSITE" id="PS50928"/>
    </source>
</evidence>
<feature type="domain" description="ABC transmembrane type-1" evidence="9">
    <location>
        <begin position="84"/>
        <end position="294"/>
    </location>
</feature>
<evidence type="ECO:0000256" key="5">
    <source>
        <dbReference type="ARBA" id="ARBA00022989"/>
    </source>
</evidence>
<keyword evidence="10" id="KW-0762">Sugar transport</keyword>
<dbReference type="PANTHER" id="PTHR30193">
    <property type="entry name" value="ABC TRANSPORTER PERMEASE PROTEIN"/>
    <property type="match status" value="1"/>
</dbReference>
<dbReference type="GO" id="GO:0055085">
    <property type="term" value="P:transmembrane transport"/>
    <property type="evidence" value="ECO:0007669"/>
    <property type="project" value="InterPro"/>
</dbReference>
<dbReference type="InterPro" id="IPR000515">
    <property type="entry name" value="MetI-like"/>
</dbReference>
<comment type="caution">
    <text evidence="10">The sequence shown here is derived from an EMBL/GenBank/DDBJ whole genome shotgun (WGS) entry which is preliminary data.</text>
</comment>
<feature type="transmembrane region" description="Helical" evidence="7">
    <location>
        <begin position="118"/>
        <end position="141"/>
    </location>
</feature>
<keyword evidence="3" id="KW-1003">Cell membrane</keyword>
<dbReference type="EMBL" id="JADBEB010000001">
    <property type="protein sequence ID" value="MBE1490137.1"/>
    <property type="molecule type" value="Genomic_DNA"/>
</dbReference>
<dbReference type="InterPro" id="IPR035906">
    <property type="entry name" value="MetI-like_sf"/>
</dbReference>
<gene>
    <name evidence="10" type="ORF">H4W31_005775</name>
</gene>
<reference evidence="10" key="1">
    <citation type="submission" date="2020-10" db="EMBL/GenBank/DDBJ databases">
        <title>Sequencing the genomes of 1000 actinobacteria strains.</title>
        <authorList>
            <person name="Klenk H.-P."/>
        </authorList>
    </citation>
    <scope>NUCLEOTIDE SEQUENCE</scope>
    <source>
        <strain evidence="10">DSM 46832</strain>
    </source>
</reference>
<evidence type="ECO:0000313" key="11">
    <source>
        <dbReference type="Proteomes" id="UP000649753"/>
    </source>
</evidence>
<dbReference type="Pfam" id="PF00528">
    <property type="entry name" value="BPD_transp_1"/>
    <property type="match status" value="1"/>
</dbReference>
<comment type="similarity">
    <text evidence="7">Belongs to the binding-protein-dependent transport system permease family.</text>
</comment>
<feature type="transmembrane region" description="Helical" evidence="7">
    <location>
        <begin position="173"/>
        <end position="196"/>
    </location>
</feature>
<evidence type="ECO:0000313" key="10">
    <source>
        <dbReference type="EMBL" id="MBE1490137.1"/>
    </source>
</evidence>
<comment type="subcellular location">
    <subcellularLocation>
        <location evidence="1 7">Cell membrane</location>
        <topology evidence="1 7">Multi-pass membrane protein</topology>
    </subcellularLocation>
</comment>
<keyword evidence="6 7" id="KW-0472">Membrane</keyword>
<dbReference type="InterPro" id="IPR051393">
    <property type="entry name" value="ABC_transporter_permease"/>
</dbReference>
<evidence type="ECO:0000256" key="3">
    <source>
        <dbReference type="ARBA" id="ARBA00022475"/>
    </source>
</evidence>
<dbReference type="PROSITE" id="PS50928">
    <property type="entry name" value="ABC_TM1"/>
    <property type="match status" value="1"/>
</dbReference>
<evidence type="ECO:0000256" key="8">
    <source>
        <dbReference type="SAM" id="MobiDB-lite"/>
    </source>
</evidence>
<keyword evidence="4 7" id="KW-0812">Transmembrane</keyword>
<proteinExistence type="inferred from homology"/>
<evidence type="ECO:0000256" key="4">
    <source>
        <dbReference type="ARBA" id="ARBA00022692"/>
    </source>
</evidence>